<gene>
    <name evidence="1" type="ORF">MRB53_028158</name>
</gene>
<evidence type="ECO:0000313" key="2">
    <source>
        <dbReference type="Proteomes" id="UP001234297"/>
    </source>
</evidence>
<accession>A0ACC2KER0</accession>
<keyword evidence="2" id="KW-1185">Reference proteome</keyword>
<protein>
    <submittedName>
        <fullName evidence="1">Uncharacterized protein</fullName>
    </submittedName>
</protein>
<organism evidence="1 2">
    <name type="scientific">Persea americana</name>
    <name type="common">Avocado</name>
    <dbReference type="NCBI Taxonomy" id="3435"/>
    <lineage>
        <taxon>Eukaryota</taxon>
        <taxon>Viridiplantae</taxon>
        <taxon>Streptophyta</taxon>
        <taxon>Embryophyta</taxon>
        <taxon>Tracheophyta</taxon>
        <taxon>Spermatophyta</taxon>
        <taxon>Magnoliopsida</taxon>
        <taxon>Magnoliidae</taxon>
        <taxon>Laurales</taxon>
        <taxon>Lauraceae</taxon>
        <taxon>Persea</taxon>
    </lineage>
</organism>
<comment type="caution">
    <text evidence="1">The sequence shown here is derived from an EMBL/GenBank/DDBJ whole genome shotgun (WGS) entry which is preliminary data.</text>
</comment>
<dbReference type="EMBL" id="CM056817">
    <property type="protein sequence ID" value="KAJ8619629.1"/>
    <property type="molecule type" value="Genomic_DNA"/>
</dbReference>
<name>A0ACC2KER0_PERAE</name>
<dbReference type="Proteomes" id="UP001234297">
    <property type="component" value="Chromosome 9"/>
</dbReference>
<evidence type="ECO:0000313" key="1">
    <source>
        <dbReference type="EMBL" id="KAJ8619629.1"/>
    </source>
</evidence>
<sequence>MEVFFSFFCCCLVLIGLQLLANVILAGEEHCQGVWNGLFPSGFADLGRVRRFEVCDLLCRVLYVCCEESEERFGELCGDHGMKIVAEIVRTASAGGMAFLMGLAAEAEKCGIGSLNSTAPSYPSSNSESPVQSHESKCSSASASFGAKGKNAMAVAPVELLENSDAVERNDDRARLKLKPLHWDKVWASSDRAMLWDQLKSRSFQLNEETIETLVMCNSANSLPKETRSVPPWLNQENRVLDPKESHNIAILLRALNVTKEEACEALLDGNTDGLGTELLETLLRMAPTKEEEIKLKEYKEDSPFRLGPVERFLKSVLDIPFAFKKVDVMLYVANFDSEVKYLKRSFETLEVVMISGVVISVVLMVCVTKVAKAALDKALAENMEVDGILATPQLPIVSEPPLDLHQPLIVKINPSG</sequence>
<proteinExistence type="predicted"/>
<reference evidence="1 2" key="1">
    <citation type="journal article" date="2022" name="Hortic Res">
        <title>A haplotype resolved chromosomal level avocado genome allows analysis of novel avocado genes.</title>
        <authorList>
            <person name="Nath O."/>
            <person name="Fletcher S.J."/>
            <person name="Hayward A."/>
            <person name="Shaw L.M."/>
            <person name="Masouleh A.K."/>
            <person name="Furtado A."/>
            <person name="Henry R.J."/>
            <person name="Mitter N."/>
        </authorList>
    </citation>
    <scope>NUCLEOTIDE SEQUENCE [LARGE SCALE GENOMIC DNA]</scope>
    <source>
        <strain evidence="2">cv. Hass</strain>
    </source>
</reference>